<dbReference type="EMBL" id="MU251252">
    <property type="protein sequence ID" value="KAG9255125.1"/>
    <property type="molecule type" value="Genomic_DNA"/>
</dbReference>
<evidence type="ECO:0000256" key="7">
    <source>
        <dbReference type="ARBA" id="ARBA00023242"/>
    </source>
</evidence>
<dbReference type="SMART" id="SM00066">
    <property type="entry name" value="GAL4"/>
    <property type="match status" value="1"/>
</dbReference>
<evidence type="ECO:0000313" key="10">
    <source>
        <dbReference type="EMBL" id="KAG9255125.1"/>
    </source>
</evidence>
<proteinExistence type="predicted"/>
<dbReference type="PROSITE" id="PS50048">
    <property type="entry name" value="ZN2_CY6_FUNGAL_2"/>
    <property type="match status" value="1"/>
</dbReference>
<dbReference type="CDD" id="cd12148">
    <property type="entry name" value="fungal_TF_MHR"/>
    <property type="match status" value="1"/>
</dbReference>
<dbReference type="GO" id="GO:0005634">
    <property type="term" value="C:nucleus"/>
    <property type="evidence" value="ECO:0007669"/>
    <property type="project" value="UniProtKB-SubCell"/>
</dbReference>
<evidence type="ECO:0000256" key="4">
    <source>
        <dbReference type="ARBA" id="ARBA00023015"/>
    </source>
</evidence>
<dbReference type="GeneID" id="70297966"/>
<dbReference type="InterPro" id="IPR052202">
    <property type="entry name" value="Yeast_MetPath_Reg"/>
</dbReference>
<dbReference type="SUPFAM" id="SSF57701">
    <property type="entry name" value="Zn2/Cys6 DNA-binding domain"/>
    <property type="match status" value="1"/>
</dbReference>
<dbReference type="GO" id="GO:0008270">
    <property type="term" value="F:zinc ion binding"/>
    <property type="evidence" value="ECO:0007669"/>
    <property type="project" value="InterPro"/>
</dbReference>
<dbReference type="InterPro" id="IPR007219">
    <property type="entry name" value="XnlR_reg_dom"/>
</dbReference>
<sequence>MDHDEGPPLKRQRVLACRRCRGRKQKCEDRRPCSNCAKAGEDCVPTEPAPRPQVEGEYVRALEERIAELESRDPNQSQDHYARARTPQAARALAPPSLQGIVSDTNNDSSNNVKTTSTTSGLPARRAQPTSSVSPATNLHNGLLHPRKSLSQQSPDLSLADDSDAEGIDHLLYGLASPPGRDDFGGGAGNTKSPSMHTGSVRHDDDHHYPAQNLVASMTPEVEELLLGAYRGRAQVQYPFFHWPTLLNWVADWRACPPVELNPKPWQGFFVNLVFATALLMLALPRVGQSDSRAFYKHGIALLPHVLRRNDPIMHVQAYLLLSMHALHRSNTPRILSLASTTMRMCVQLQYHLAETELEPTTPAALLQNQVRRRCFWSAYCVDRLVMASFELPPSITDTMITSKLYANVEDEDLESAVAQVPAGADLADVPVYTCVSPSLHILQCRRIQSEIINYTLRWDYKEVFEESLEWRIRILRELENYKARAQNFAEPQSKGHSSQRWLALIYHYTLLLLYRPTKDNVYGPAGDWAIQASSQACLMFRRSQMDRQIAQAWIGLLVQFQSGVTLLYCCWATPMEYRTENYDAPDVSDALRACSNILAIMADRWPKAESLRDVFELLAREIPLVDRPSRPPTRVTPATADAIRAKLVIVRSLIVHRSIIRMIEEMINEDFPRLRPNQSPPPSVLARSQRATPARERQVVPPSMADPTIAPFELPLFAQQLYGTGSGSGEMEAPINTDELLAFPGFFDLDGWQ</sequence>
<dbReference type="InterPro" id="IPR001138">
    <property type="entry name" value="Zn2Cys6_DnaBD"/>
</dbReference>
<evidence type="ECO:0000256" key="3">
    <source>
        <dbReference type="ARBA" id="ARBA00022833"/>
    </source>
</evidence>
<dbReference type="Proteomes" id="UP000887229">
    <property type="component" value="Unassembled WGS sequence"/>
</dbReference>
<dbReference type="GO" id="GO:0045944">
    <property type="term" value="P:positive regulation of transcription by RNA polymerase II"/>
    <property type="evidence" value="ECO:0007669"/>
    <property type="project" value="TreeGrafter"/>
</dbReference>
<keyword evidence="5" id="KW-0238">DNA-binding</keyword>
<keyword evidence="7" id="KW-0539">Nucleus</keyword>
<feature type="region of interest" description="Disordered" evidence="8">
    <location>
        <begin position="30"/>
        <end position="55"/>
    </location>
</feature>
<dbReference type="Gene3D" id="4.10.240.10">
    <property type="entry name" value="Zn(2)-C6 fungal-type DNA-binding domain"/>
    <property type="match status" value="1"/>
</dbReference>
<evidence type="ECO:0000256" key="8">
    <source>
        <dbReference type="SAM" id="MobiDB-lite"/>
    </source>
</evidence>
<dbReference type="GO" id="GO:0006351">
    <property type="term" value="P:DNA-templated transcription"/>
    <property type="evidence" value="ECO:0007669"/>
    <property type="project" value="InterPro"/>
</dbReference>
<dbReference type="SMART" id="SM00906">
    <property type="entry name" value="Fungal_trans"/>
    <property type="match status" value="1"/>
</dbReference>
<dbReference type="OrthoDB" id="189997at2759"/>
<keyword evidence="4" id="KW-0805">Transcription regulation</keyword>
<keyword evidence="11" id="KW-1185">Reference proteome</keyword>
<keyword evidence="2" id="KW-0479">Metal-binding</keyword>
<dbReference type="AlphaFoldDB" id="A0A9P7ZP37"/>
<reference evidence="10" key="1">
    <citation type="journal article" date="2021" name="IMA Fungus">
        <title>Genomic characterization of three marine fungi, including Emericellopsis atlantica sp. nov. with signatures of a generalist lifestyle and marine biomass degradation.</title>
        <authorList>
            <person name="Hagestad O.C."/>
            <person name="Hou L."/>
            <person name="Andersen J.H."/>
            <person name="Hansen E.H."/>
            <person name="Altermark B."/>
            <person name="Li C."/>
            <person name="Kuhnert E."/>
            <person name="Cox R.J."/>
            <person name="Crous P.W."/>
            <person name="Spatafora J.W."/>
            <person name="Lail K."/>
            <person name="Amirebrahimi M."/>
            <person name="Lipzen A."/>
            <person name="Pangilinan J."/>
            <person name="Andreopoulos W."/>
            <person name="Hayes R.D."/>
            <person name="Ng V."/>
            <person name="Grigoriev I.V."/>
            <person name="Jackson S.A."/>
            <person name="Sutton T.D.S."/>
            <person name="Dobson A.D.W."/>
            <person name="Rama T."/>
        </authorList>
    </citation>
    <scope>NUCLEOTIDE SEQUENCE</scope>
    <source>
        <strain evidence="10">TS7</strain>
    </source>
</reference>
<comment type="subcellular location">
    <subcellularLocation>
        <location evidence="1">Nucleus</location>
    </subcellularLocation>
</comment>
<evidence type="ECO:0000256" key="2">
    <source>
        <dbReference type="ARBA" id="ARBA00022723"/>
    </source>
</evidence>
<dbReference type="GO" id="GO:0043565">
    <property type="term" value="F:sequence-specific DNA binding"/>
    <property type="evidence" value="ECO:0007669"/>
    <property type="project" value="TreeGrafter"/>
</dbReference>
<protein>
    <submittedName>
        <fullName evidence="10">Fungal-specific transcription factor domain-containing protein</fullName>
    </submittedName>
</protein>
<dbReference type="RefSeq" id="XP_046119049.1">
    <property type="nucleotide sequence ID" value="XM_046267063.1"/>
</dbReference>
<name>A0A9P7ZP37_9HYPO</name>
<feature type="compositionally biased region" description="Low complexity" evidence="8">
    <location>
        <begin position="149"/>
        <end position="158"/>
    </location>
</feature>
<dbReference type="Pfam" id="PF00172">
    <property type="entry name" value="Zn_clus"/>
    <property type="match status" value="1"/>
</dbReference>
<organism evidence="10 11">
    <name type="scientific">Emericellopsis atlantica</name>
    <dbReference type="NCBI Taxonomy" id="2614577"/>
    <lineage>
        <taxon>Eukaryota</taxon>
        <taxon>Fungi</taxon>
        <taxon>Dikarya</taxon>
        <taxon>Ascomycota</taxon>
        <taxon>Pezizomycotina</taxon>
        <taxon>Sordariomycetes</taxon>
        <taxon>Hypocreomycetidae</taxon>
        <taxon>Hypocreales</taxon>
        <taxon>Bionectriaceae</taxon>
        <taxon>Emericellopsis</taxon>
    </lineage>
</organism>
<evidence type="ECO:0000259" key="9">
    <source>
        <dbReference type="PROSITE" id="PS50048"/>
    </source>
</evidence>
<feature type="compositionally biased region" description="Polar residues" evidence="8">
    <location>
        <begin position="128"/>
        <end position="140"/>
    </location>
</feature>
<dbReference type="PROSITE" id="PS00463">
    <property type="entry name" value="ZN2_CY6_FUNGAL_1"/>
    <property type="match status" value="1"/>
</dbReference>
<dbReference type="CDD" id="cd00067">
    <property type="entry name" value="GAL4"/>
    <property type="match status" value="1"/>
</dbReference>
<comment type="caution">
    <text evidence="10">The sequence shown here is derived from an EMBL/GenBank/DDBJ whole genome shotgun (WGS) entry which is preliminary data.</text>
</comment>
<dbReference type="PANTHER" id="PTHR47782:SF12">
    <property type="entry name" value="ZN(II)2CYS6 TRANSCRIPTION FACTOR (EUROFUNG)"/>
    <property type="match status" value="1"/>
</dbReference>
<accession>A0A9P7ZP37</accession>
<keyword evidence="6" id="KW-0804">Transcription</keyword>
<evidence type="ECO:0000256" key="1">
    <source>
        <dbReference type="ARBA" id="ARBA00004123"/>
    </source>
</evidence>
<evidence type="ECO:0000256" key="6">
    <source>
        <dbReference type="ARBA" id="ARBA00023163"/>
    </source>
</evidence>
<dbReference type="GO" id="GO:0000981">
    <property type="term" value="F:DNA-binding transcription factor activity, RNA polymerase II-specific"/>
    <property type="evidence" value="ECO:0007669"/>
    <property type="project" value="InterPro"/>
</dbReference>
<feature type="domain" description="Zn(2)-C6 fungal-type" evidence="9">
    <location>
        <begin position="16"/>
        <end position="44"/>
    </location>
</feature>
<feature type="region of interest" description="Disordered" evidence="8">
    <location>
        <begin position="674"/>
        <end position="701"/>
    </location>
</feature>
<dbReference type="Pfam" id="PF04082">
    <property type="entry name" value="Fungal_trans"/>
    <property type="match status" value="1"/>
</dbReference>
<feature type="region of interest" description="Disordered" evidence="8">
    <location>
        <begin position="69"/>
        <end position="202"/>
    </location>
</feature>
<dbReference type="InterPro" id="IPR036864">
    <property type="entry name" value="Zn2-C6_fun-type_DNA-bd_sf"/>
</dbReference>
<evidence type="ECO:0000256" key="5">
    <source>
        <dbReference type="ARBA" id="ARBA00023125"/>
    </source>
</evidence>
<gene>
    <name evidence="10" type="ORF">F5Z01DRAFT_75196</name>
</gene>
<evidence type="ECO:0000313" key="11">
    <source>
        <dbReference type="Proteomes" id="UP000887229"/>
    </source>
</evidence>
<keyword evidence="3" id="KW-0862">Zinc</keyword>
<feature type="compositionally biased region" description="Low complexity" evidence="8">
    <location>
        <begin position="102"/>
        <end position="120"/>
    </location>
</feature>
<dbReference type="PANTHER" id="PTHR47782">
    <property type="entry name" value="ZN(II)2CYS6 TRANSCRIPTION FACTOR (EUROFUNG)-RELATED"/>
    <property type="match status" value="1"/>
</dbReference>